<protein>
    <recommendedName>
        <fullName evidence="3">C2H2-type domain-containing protein</fullName>
    </recommendedName>
</protein>
<evidence type="ECO:0000256" key="1">
    <source>
        <dbReference type="PROSITE-ProRule" id="PRU00042"/>
    </source>
</evidence>
<comment type="caution">
    <text evidence="4">The sequence shown here is derived from an EMBL/GenBank/DDBJ whole genome shotgun (WGS) entry which is preliminary data.</text>
</comment>
<feature type="region of interest" description="Disordered" evidence="2">
    <location>
        <begin position="380"/>
        <end position="405"/>
    </location>
</feature>
<feature type="region of interest" description="Disordered" evidence="2">
    <location>
        <begin position="251"/>
        <end position="288"/>
    </location>
</feature>
<feature type="domain" description="C2H2-type" evidence="3">
    <location>
        <begin position="446"/>
        <end position="469"/>
    </location>
</feature>
<organism evidence="4 5">
    <name type="scientific">Sanghuangporus baumii</name>
    <name type="common">Phellinus baumii</name>
    <dbReference type="NCBI Taxonomy" id="108892"/>
    <lineage>
        <taxon>Eukaryota</taxon>
        <taxon>Fungi</taxon>
        <taxon>Dikarya</taxon>
        <taxon>Basidiomycota</taxon>
        <taxon>Agaricomycotina</taxon>
        <taxon>Agaricomycetes</taxon>
        <taxon>Hymenochaetales</taxon>
        <taxon>Hymenochaetaceae</taxon>
        <taxon>Sanghuangporus</taxon>
    </lineage>
</organism>
<feature type="region of interest" description="Disordered" evidence="2">
    <location>
        <begin position="89"/>
        <end position="131"/>
    </location>
</feature>
<name>A0A9Q5I136_SANBA</name>
<dbReference type="GO" id="GO:0008270">
    <property type="term" value="F:zinc ion binding"/>
    <property type="evidence" value="ECO:0007669"/>
    <property type="project" value="UniProtKB-KW"/>
</dbReference>
<dbReference type="AlphaFoldDB" id="A0A9Q5I136"/>
<sequence length="476" mass="51907">MPLRYQSDMENVDVDAAIKVVNDILDLIAANPTLEFGPEGMPEDVRILLMTLEELPTPPTGNPITPTANHPLSTQEVPSVALSEAFVRGHKPSTSITPPPESWNEPQVKQGNVSQHPTDRYRNEASDEASIRTDNERTTGIQDQRLDQSLLYHPPTDANYVAWATQQPATLSNSYQGSPYKCSNESVMSDGKYMKGMTYLSSHGGEDLHPRFYAIGPNRAWPAAPDLMLMQQSVCERPQGIPIAVSNRMHVGKSRDAKGGSGLPYRTSLNSGDDKDSNPSLLMPSGSEPSWPNAAISLFGGLQHNGGYNNTARDNRTQVRTTGPPASIRDRAFLAPSGDSSLISLSSPTYYPPSSLSSVHISSTRVPFGTAHHVNVQLAHGPQESQIGPKRRSKKERKTKAGNAFGSGTGIRCRLPNCNVPDYEFASRKELERHQGSAAVHCGTRARCPKCEKAYSREDVVLRHIKRSHPSIDVGA</sequence>
<dbReference type="PROSITE" id="PS00028">
    <property type="entry name" value="ZINC_FINGER_C2H2_1"/>
    <property type="match status" value="1"/>
</dbReference>
<accession>A0A9Q5I136</accession>
<dbReference type="Proteomes" id="UP000757232">
    <property type="component" value="Unassembled WGS sequence"/>
</dbReference>
<dbReference type="SMART" id="SM00355">
    <property type="entry name" value="ZnF_C2H2"/>
    <property type="match status" value="2"/>
</dbReference>
<keyword evidence="5" id="KW-1185">Reference proteome</keyword>
<gene>
    <name evidence="4" type="ORF">A7U60_g3533</name>
</gene>
<keyword evidence="1" id="KW-0862">Zinc</keyword>
<evidence type="ECO:0000313" key="5">
    <source>
        <dbReference type="Proteomes" id="UP000757232"/>
    </source>
</evidence>
<feature type="compositionally biased region" description="Basic and acidic residues" evidence="2">
    <location>
        <begin position="117"/>
        <end position="131"/>
    </location>
</feature>
<evidence type="ECO:0000259" key="3">
    <source>
        <dbReference type="PROSITE" id="PS50157"/>
    </source>
</evidence>
<proteinExistence type="predicted"/>
<evidence type="ECO:0000256" key="2">
    <source>
        <dbReference type="SAM" id="MobiDB-lite"/>
    </source>
</evidence>
<dbReference type="EMBL" id="LNZH02000158">
    <property type="protein sequence ID" value="OCB89332.1"/>
    <property type="molecule type" value="Genomic_DNA"/>
</dbReference>
<dbReference type="InterPro" id="IPR013087">
    <property type="entry name" value="Znf_C2H2_type"/>
</dbReference>
<feature type="compositionally biased region" description="Basic residues" evidence="2">
    <location>
        <begin position="389"/>
        <end position="400"/>
    </location>
</feature>
<reference evidence="4" key="1">
    <citation type="submission" date="2016-06" db="EMBL/GenBank/DDBJ databases">
        <title>Draft Genome sequence of the fungus Inonotus baumii.</title>
        <authorList>
            <person name="Zhu H."/>
            <person name="Lin W."/>
        </authorList>
    </citation>
    <scope>NUCLEOTIDE SEQUENCE</scope>
    <source>
        <strain evidence="4">821</strain>
    </source>
</reference>
<dbReference type="Gene3D" id="3.30.160.60">
    <property type="entry name" value="Classic Zinc Finger"/>
    <property type="match status" value="1"/>
</dbReference>
<evidence type="ECO:0000313" key="4">
    <source>
        <dbReference type="EMBL" id="OCB89332.1"/>
    </source>
</evidence>
<dbReference type="PROSITE" id="PS50157">
    <property type="entry name" value="ZINC_FINGER_C2H2_2"/>
    <property type="match status" value="1"/>
</dbReference>
<keyword evidence="1" id="KW-0863">Zinc-finger</keyword>
<dbReference type="OrthoDB" id="8117402at2759"/>
<feature type="compositionally biased region" description="Polar residues" evidence="2">
    <location>
        <begin position="104"/>
        <end position="116"/>
    </location>
</feature>
<keyword evidence="1" id="KW-0479">Metal-binding</keyword>